<reference evidence="1 2" key="1">
    <citation type="submission" date="2019-08" db="EMBL/GenBank/DDBJ databases">
        <title>Deep-cultivation of Planctomycetes and their phenomic and genomic characterization uncovers novel biology.</title>
        <authorList>
            <person name="Wiegand S."/>
            <person name="Jogler M."/>
            <person name="Boedeker C."/>
            <person name="Pinto D."/>
            <person name="Vollmers J."/>
            <person name="Rivas-Marin E."/>
            <person name="Kohn T."/>
            <person name="Peeters S.H."/>
            <person name="Heuer A."/>
            <person name="Rast P."/>
            <person name="Oberbeckmann S."/>
            <person name="Bunk B."/>
            <person name="Jeske O."/>
            <person name="Meyerdierks A."/>
            <person name="Storesund J.E."/>
            <person name="Kallscheuer N."/>
            <person name="Luecker S."/>
            <person name="Lage O.M."/>
            <person name="Pohl T."/>
            <person name="Merkel B.J."/>
            <person name="Hornburger P."/>
            <person name="Mueller R.-W."/>
            <person name="Bruemmer F."/>
            <person name="Labrenz M."/>
            <person name="Spormann A.M."/>
            <person name="Op Den Camp H."/>
            <person name="Overmann J."/>
            <person name="Amann R."/>
            <person name="Jetten M.S.M."/>
            <person name="Mascher T."/>
            <person name="Medema M.H."/>
            <person name="Devos D.P."/>
            <person name="Kaster A.-K."/>
            <person name="Ovreas L."/>
            <person name="Rohde M."/>
            <person name="Galperin M.Y."/>
            <person name="Jogler C."/>
        </authorList>
    </citation>
    <scope>NUCLEOTIDE SEQUENCE [LARGE SCALE GENOMIC DNA]</scope>
    <source>
        <strain evidence="1 2">LF1</strain>
    </source>
</reference>
<sequence>MAPWAVATQNSAQGAKLLCASVVLGRRQMGQTSLFRADQKLGMTHLFSHRPRSMAPWAVATQNSAQGAKLLRASVVLGRRQMGQTSLFRADQKRGLTHLFSSATRIPSLFEVKVLILSGNVFACPLNHCLRFME</sequence>
<gene>
    <name evidence="1" type="ORF">LF1_24400</name>
</gene>
<dbReference type="EMBL" id="VRLW01000001">
    <property type="protein sequence ID" value="KAA1259903.1"/>
    <property type="molecule type" value="Genomic_DNA"/>
</dbReference>
<comment type="caution">
    <text evidence="1">The sequence shown here is derived from an EMBL/GenBank/DDBJ whole genome shotgun (WGS) entry which is preliminary data.</text>
</comment>
<organism evidence="1 2">
    <name type="scientific">Rubripirellula obstinata</name>
    <dbReference type="NCBI Taxonomy" id="406547"/>
    <lineage>
        <taxon>Bacteria</taxon>
        <taxon>Pseudomonadati</taxon>
        <taxon>Planctomycetota</taxon>
        <taxon>Planctomycetia</taxon>
        <taxon>Pirellulales</taxon>
        <taxon>Pirellulaceae</taxon>
        <taxon>Rubripirellula</taxon>
    </lineage>
</organism>
<keyword evidence="2" id="KW-1185">Reference proteome</keyword>
<dbReference type="AlphaFoldDB" id="A0A5B1CKH8"/>
<proteinExistence type="predicted"/>
<protein>
    <submittedName>
        <fullName evidence="1">Uncharacterized protein</fullName>
    </submittedName>
</protein>
<accession>A0A5B1CKH8</accession>
<evidence type="ECO:0000313" key="2">
    <source>
        <dbReference type="Proteomes" id="UP000322699"/>
    </source>
</evidence>
<name>A0A5B1CKH8_9BACT</name>
<dbReference type="Proteomes" id="UP000322699">
    <property type="component" value="Unassembled WGS sequence"/>
</dbReference>
<evidence type="ECO:0000313" key="1">
    <source>
        <dbReference type="EMBL" id="KAA1259903.1"/>
    </source>
</evidence>